<dbReference type="PANTHER" id="PTHR43705:SF1">
    <property type="entry name" value="HYDROXYACYLGLUTATHIONE HYDROLASE GLOB"/>
    <property type="match status" value="1"/>
</dbReference>
<feature type="domain" description="Metallo-beta-lactamase" evidence="8">
    <location>
        <begin position="13"/>
        <end position="171"/>
    </location>
</feature>
<comment type="cofactor">
    <cofactor evidence="7">
        <name>Zn(2+)</name>
        <dbReference type="ChEBI" id="CHEBI:29105"/>
    </cofactor>
    <text evidence="7">Binds 2 Zn(2+) ions per subunit.</text>
</comment>
<dbReference type="PIRSF" id="PIRSF005457">
    <property type="entry name" value="Glx"/>
    <property type="match status" value="1"/>
</dbReference>
<accession>A0ABW2UMN0</accession>
<dbReference type="InterPro" id="IPR017782">
    <property type="entry name" value="Hydroxyacylglutathione_Hdrlase"/>
</dbReference>
<evidence type="ECO:0000256" key="4">
    <source>
        <dbReference type="ARBA" id="ARBA00022723"/>
    </source>
</evidence>
<gene>
    <name evidence="7 9" type="primary">gloB</name>
    <name evidence="9" type="ORF">ACFQXB_14135</name>
</gene>
<sequence>MPLEVVTIPCLQDNYAYLAHDPATGDTAVIDVPEAGPIREVLTLRGWRLTDILVTHHHPDHIGGVEELRAATGARVLGAAADAHRLPRLDHALSEGDIVRVGAEEGRVIDVSGHTNGHIAFHFPRSRVVFTADSLMAFGCGRLFEGTGPQMWASLRKLSALPPETLVCSGHEYTLSNAKFARTIEPDNQALISRCDAVEAARAQGRATVPTLLSDEIATNPFLRADQPSVKAALGMTHASDDAVFTEIRSRKDRF</sequence>
<feature type="binding site" evidence="7">
    <location>
        <position position="60"/>
    </location>
    <ligand>
        <name>Zn(2+)</name>
        <dbReference type="ChEBI" id="CHEBI:29105"/>
        <label>2</label>
    </ligand>
</feature>
<feature type="binding site" evidence="7">
    <location>
        <position position="114"/>
    </location>
    <ligand>
        <name>Zn(2+)</name>
        <dbReference type="ChEBI" id="CHEBI:29105"/>
        <label>1</label>
    </ligand>
</feature>
<comment type="catalytic activity">
    <reaction evidence="1 7">
        <text>an S-(2-hydroxyacyl)glutathione + H2O = a 2-hydroxy carboxylate + glutathione + H(+)</text>
        <dbReference type="Rhea" id="RHEA:21864"/>
        <dbReference type="ChEBI" id="CHEBI:15377"/>
        <dbReference type="ChEBI" id="CHEBI:15378"/>
        <dbReference type="ChEBI" id="CHEBI:57925"/>
        <dbReference type="ChEBI" id="CHEBI:58896"/>
        <dbReference type="ChEBI" id="CHEBI:71261"/>
        <dbReference type="EC" id="3.1.2.6"/>
    </reaction>
</comment>
<evidence type="ECO:0000313" key="10">
    <source>
        <dbReference type="Proteomes" id="UP001596516"/>
    </source>
</evidence>
<feature type="binding site" evidence="7">
    <location>
        <position position="61"/>
    </location>
    <ligand>
        <name>Zn(2+)</name>
        <dbReference type="ChEBI" id="CHEBI:29105"/>
        <label>2</label>
    </ligand>
</feature>
<dbReference type="NCBIfam" id="TIGR03413">
    <property type="entry name" value="GSH_gloB"/>
    <property type="match status" value="1"/>
</dbReference>
<dbReference type="EC" id="3.1.2.6" evidence="7"/>
<dbReference type="Gene3D" id="3.60.15.10">
    <property type="entry name" value="Ribonuclease Z/Hydroxyacylglutathione hydrolase-like"/>
    <property type="match status" value="1"/>
</dbReference>
<dbReference type="Pfam" id="PF16123">
    <property type="entry name" value="HAGH_C"/>
    <property type="match status" value="1"/>
</dbReference>
<organism evidence="9 10">
    <name type="scientific">Plastorhodobacter daqingensis</name>
    <dbReference type="NCBI Taxonomy" id="1387281"/>
    <lineage>
        <taxon>Bacteria</taxon>
        <taxon>Pseudomonadati</taxon>
        <taxon>Pseudomonadota</taxon>
        <taxon>Alphaproteobacteria</taxon>
        <taxon>Rhodobacterales</taxon>
        <taxon>Paracoccaceae</taxon>
        <taxon>Plastorhodobacter</taxon>
    </lineage>
</organism>
<name>A0ABW2UMN0_9RHOB</name>
<dbReference type="InterPro" id="IPR032282">
    <property type="entry name" value="HAGH_C"/>
</dbReference>
<keyword evidence="4 7" id="KW-0479">Metal-binding</keyword>
<reference evidence="10" key="1">
    <citation type="journal article" date="2019" name="Int. J. Syst. Evol. Microbiol.">
        <title>The Global Catalogue of Microorganisms (GCM) 10K type strain sequencing project: providing services to taxonomists for standard genome sequencing and annotation.</title>
        <authorList>
            <consortium name="The Broad Institute Genomics Platform"/>
            <consortium name="The Broad Institute Genome Sequencing Center for Infectious Disease"/>
            <person name="Wu L."/>
            <person name="Ma J."/>
        </authorList>
    </citation>
    <scope>NUCLEOTIDE SEQUENCE [LARGE SCALE GENOMIC DNA]</scope>
    <source>
        <strain evidence="10">CGMCC 1.12750</strain>
    </source>
</reference>
<evidence type="ECO:0000256" key="1">
    <source>
        <dbReference type="ARBA" id="ARBA00001623"/>
    </source>
</evidence>
<feature type="binding site" evidence="7">
    <location>
        <position position="171"/>
    </location>
    <ligand>
        <name>Zn(2+)</name>
        <dbReference type="ChEBI" id="CHEBI:29105"/>
        <label>2</label>
    </ligand>
</feature>
<evidence type="ECO:0000259" key="8">
    <source>
        <dbReference type="SMART" id="SM00849"/>
    </source>
</evidence>
<dbReference type="SMART" id="SM00849">
    <property type="entry name" value="Lactamase_B"/>
    <property type="match status" value="1"/>
</dbReference>
<feature type="binding site" evidence="7">
    <location>
        <position position="133"/>
    </location>
    <ligand>
        <name>Zn(2+)</name>
        <dbReference type="ChEBI" id="CHEBI:29105"/>
        <label>2</label>
    </ligand>
</feature>
<dbReference type="EMBL" id="JBHTFQ010000007">
    <property type="protein sequence ID" value="MFC7705335.1"/>
    <property type="molecule type" value="Genomic_DNA"/>
</dbReference>
<dbReference type="InterPro" id="IPR001279">
    <property type="entry name" value="Metallo-B-lactamas"/>
</dbReference>
<keyword evidence="10" id="KW-1185">Reference proteome</keyword>
<comment type="caution">
    <text evidence="9">The sequence shown here is derived from an EMBL/GenBank/DDBJ whole genome shotgun (WGS) entry which is preliminary data.</text>
</comment>
<dbReference type="CDD" id="cd07723">
    <property type="entry name" value="hydroxyacylglutathione_hydrolase_MBL-fold"/>
    <property type="match status" value="1"/>
</dbReference>
<evidence type="ECO:0000256" key="2">
    <source>
        <dbReference type="ARBA" id="ARBA00004963"/>
    </source>
</evidence>
<feature type="binding site" evidence="7">
    <location>
        <position position="58"/>
    </location>
    <ligand>
        <name>Zn(2+)</name>
        <dbReference type="ChEBI" id="CHEBI:29105"/>
        <label>1</label>
    </ligand>
</feature>
<comment type="subunit">
    <text evidence="7">Monomer.</text>
</comment>
<dbReference type="Pfam" id="PF00753">
    <property type="entry name" value="Lactamase_B"/>
    <property type="match status" value="1"/>
</dbReference>
<evidence type="ECO:0000256" key="5">
    <source>
        <dbReference type="ARBA" id="ARBA00022801"/>
    </source>
</evidence>
<evidence type="ECO:0000256" key="7">
    <source>
        <dbReference type="HAMAP-Rule" id="MF_01374"/>
    </source>
</evidence>
<dbReference type="InterPro" id="IPR035680">
    <property type="entry name" value="Clx_II_MBL"/>
</dbReference>
<dbReference type="Proteomes" id="UP001596516">
    <property type="component" value="Unassembled WGS sequence"/>
</dbReference>
<evidence type="ECO:0000256" key="3">
    <source>
        <dbReference type="ARBA" id="ARBA00006759"/>
    </source>
</evidence>
<protein>
    <recommendedName>
        <fullName evidence="7">Hydroxyacylglutathione hydrolase</fullName>
        <ecNumber evidence="7">3.1.2.6</ecNumber>
    </recommendedName>
    <alternativeName>
        <fullName evidence="7">Glyoxalase II</fullName>
        <shortName evidence="7">Glx II</shortName>
    </alternativeName>
</protein>
<comment type="function">
    <text evidence="7">Thiolesterase that catalyzes the hydrolysis of S-D-lactoyl-glutathione to form glutathione and D-lactic acid.</text>
</comment>
<comment type="similarity">
    <text evidence="3 7">Belongs to the metallo-beta-lactamase superfamily. Glyoxalase II family.</text>
</comment>
<dbReference type="InterPro" id="IPR050110">
    <property type="entry name" value="Glyoxalase_II_hydrolase"/>
</dbReference>
<keyword evidence="6 7" id="KW-0862">Zinc</keyword>
<evidence type="ECO:0000313" key="9">
    <source>
        <dbReference type="EMBL" id="MFC7705335.1"/>
    </source>
</evidence>
<dbReference type="HAMAP" id="MF_01374">
    <property type="entry name" value="Glyoxalase_2"/>
    <property type="match status" value="1"/>
</dbReference>
<dbReference type="InterPro" id="IPR036866">
    <property type="entry name" value="RibonucZ/Hydroxyglut_hydro"/>
</dbReference>
<evidence type="ECO:0000256" key="6">
    <source>
        <dbReference type="ARBA" id="ARBA00022833"/>
    </source>
</evidence>
<proteinExistence type="inferred from homology"/>
<feature type="binding site" evidence="7">
    <location>
        <position position="133"/>
    </location>
    <ligand>
        <name>Zn(2+)</name>
        <dbReference type="ChEBI" id="CHEBI:29105"/>
        <label>1</label>
    </ligand>
</feature>
<comment type="pathway">
    <text evidence="2 7">Secondary metabolite metabolism; methylglyoxal degradation; (R)-lactate from methylglyoxal: step 2/2.</text>
</comment>
<dbReference type="PANTHER" id="PTHR43705">
    <property type="entry name" value="HYDROXYACYLGLUTATHIONE HYDROLASE"/>
    <property type="match status" value="1"/>
</dbReference>
<feature type="binding site" evidence="7">
    <location>
        <position position="56"/>
    </location>
    <ligand>
        <name>Zn(2+)</name>
        <dbReference type="ChEBI" id="CHEBI:29105"/>
        <label>1</label>
    </ligand>
</feature>
<dbReference type="GO" id="GO:0004416">
    <property type="term" value="F:hydroxyacylglutathione hydrolase activity"/>
    <property type="evidence" value="ECO:0007669"/>
    <property type="project" value="UniProtKB-EC"/>
</dbReference>
<dbReference type="RefSeq" id="WP_377405069.1">
    <property type="nucleotide sequence ID" value="NZ_JBHTFQ010000007.1"/>
</dbReference>
<keyword evidence="5 7" id="KW-0378">Hydrolase</keyword>
<dbReference type="SUPFAM" id="SSF56281">
    <property type="entry name" value="Metallo-hydrolase/oxidoreductase"/>
    <property type="match status" value="1"/>
</dbReference>